<proteinExistence type="predicted"/>
<organism evidence="1 2">
    <name type="scientific">Phytohabitans maris</name>
    <dbReference type="NCBI Taxonomy" id="3071409"/>
    <lineage>
        <taxon>Bacteria</taxon>
        <taxon>Bacillati</taxon>
        <taxon>Actinomycetota</taxon>
        <taxon>Actinomycetes</taxon>
        <taxon>Micromonosporales</taxon>
        <taxon>Micromonosporaceae</taxon>
    </lineage>
</organism>
<protein>
    <recommendedName>
        <fullName evidence="3">DUF4393 domain-containing protein</fullName>
    </recommendedName>
</protein>
<accession>A0ABU0ZMZ5</accession>
<reference evidence="1 2" key="1">
    <citation type="submission" date="2023-08" db="EMBL/GenBank/DDBJ databases">
        <title>Phytohabitans sansha sp. nov., isolated from marine sediment.</title>
        <authorList>
            <person name="Zhao Y."/>
            <person name="Yi K."/>
        </authorList>
    </citation>
    <scope>NUCLEOTIDE SEQUENCE [LARGE SCALE GENOMIC DNA]</scope>
    <source>
        <strain evidence="1 2">ZYX-F-186</strain>
    </source>
</reference>
<dbReference type="RefSeq" id="WP_308714917.1">
    <property type="nucleotide sequence ID" value="NZ_JAVHUY010000023.1"/>
</dbReference>
<evidence type="ECO:0000313" key="2">
    <source>
        <dbReference type="Proteomes" id="UP001230908"/>
    </source>
</evidence>
<gene>
    <name evidence="1" type="ORF">RB614_24260</name>
</gene>
<dbReference type="Proteomes" id="UP001230908">
    <property type="component" value="Unassembled WGS sequence"/>
</dbReference>
<sequence>MSEIVPRGAAVVGRAVNSGAVAPGVAALFTMAGIGFGDPAVAALGVPAGAAVGAVAEEMVDVVHRLFSSRRANVERFAATVADEAGAPLEDLLRAASPRALEFLAQTVGAASQAVDDWKVDVLAAVWAQSIDDDAAVDDGLLGVDALRQLEVSHLRLLRILETVRYAVGWGPASQANPERKVLPRLFIVRQDPGLDRAFDVLAGKLVSLGMANWESLRLSQPSRVRGMGTEGLTVTGVWFPMRRLPGSPERERRRWYAVSVGRR</sequence>
<comment type="caution">
    <text evidence="1">The sequence shown here is derived from an EMBL/GenBank/DDBJ whole genome shotgun (WGS) entry which is preliminary data.</text>
</comment>
<dbReference type="EMBL" id="JAVHUY010000023">
    <property type="protein sequence ID" value="MDQ7907640.1"/>
    <property type="molecule type" value="Genomic_DNA"/>
</dbReference>
<evidence type="ECO:0000313" key="1">
    <source>
        <dbReference type="EMBL" id="MDQ7907640.1"/>
    </source>
</evidence>
<name>A0ABU0ZMZ5_9ACTN</name>
<keyword evidence="2" id="KW-1185">Reference proteome</keyword>
<evidence type="ECO:0008006" key="3">
    <source>
        <dbReference type="Google" id="ProtNLM"/>
    </source>
</evidence>